<dbReference type="PANTHER" id="PTHR43584:SF8">
    <property type="entry name" value="N-ACETYLMURAMATE ALPHA-1-PHOSPHATE URIDYLYLTRANSFERASE"/>
    <property type="match status" value="1"/>
</dbReference>
<evidence type="ECO:0000313" key="4">
    <source>
        <dbReference type="Proteomes" id="UP001598138"/>
    </source>
</evidence>
<comment type="caution">
    <text evidence="3">The sequence shown here is derived from an EMBL/GenBank/DDBJ whole genome shotgun (WGS) entry which is preliminary data.</text>
</comment>
<evidence type="ECO:0000256" key="1">
    <source>
        <dbReference type="ARBA" id="ARBA00022679"/>
    </source>
</evidence>
<protein>
    <submittedName>
        <fullName evidence="3">Sugar nucleotidyl transferase</fullName>
    </submittedName>
</protein>
<dbReference type="RefSeq" id="WP_377981822.1">
    <property type="nucleotide sequence ID" value="NZ_JBBKXZ010000001.1"/>
</dbReference>
<dbReference type="InterPro" id="IPR050065">
    <property type="entry name" value="GlmU-like"/>
</dbReference>
<dbReference type="PANTHER" id="PTHR43584">
    <property type="entry name" value="NUCLEOTIDYL TRANSFERASE"/>
    <property type="match status" value="1"/>
</dbReference>
<dbReference type="EMBL" id="JBBKXZ010000001">
    <property type="protein sequence ID" value="MFD3393194.1"/>
    <property type="molecule type" value="Genomic_DNA"/>
</dbReference>
<keyword evidence="1 3" id="KW-0808">Transferase</keyword>
<dbReference type="Pfam" id="PF13562">
    <property type="entry name" value="NTP_transf_4"/>
    <property type="match status" value="1"/>
</dbReference>
<evidence type="ECO:0000313" key="3">
    <source>
        <dbReference type="EMBL" id="MFD3393194.1"/>
    </source>
</evidence>
<accession>A0ABW6D8D9</accession>
<sequence length="371" mass="40753">MWNSSLLINDPIIVQQLLPLTYTRELKDLLIGISTIETKWEAMADRIPSDCHILGSCIPTEELVDALTNQAEDTCLMWQNQWIAYRASTQQHPSELEASQLVKQPLFVAYPEDCIVANNHALRTEIQPNKPDLAVLAECGTSFIAAENCYVDPSATIHGSIIDASQGPVYIGPNVNIQIGTLIQGPAALLAGSTTNLGAKIRPNTTIGEKCKVGGEISASILYPNSNKSHDGFLGNSILGSFCNWGAMTTTSNVRNDLQNVNVYDYTKKDMRPTAVKSFGVLMGDFVTTGISTKFNTGTVVSCHCNISGTDFLPKFIPAFTWGEFPKVLTYRFEEAKRSAEAWINAKNEEIPENLESNMQAIWKAEAKDRN</sequence>
<reference evidence="3 4" key="1">
    <citation type="submission" date="2024-03" db="EMBL/GenBank/DDBJ databases">
        <title>Aquirufa genome sequencing.</title>
        <authorList>
            <person name="Pitt A."/>
            <person name="Hahn M.W."/>
        </authorList>
    </citation>
    <scope>NUCLEOTIDE SEQUENCE [LARGE SCALE GENOMIC DNA]</scope>
    <source>
        <strain evidence="3 4">OSTEICH-129V</strain>
    </source>
</reference>
<dbReference type="InterPro" id="IPR011004">
    <property type="entry name" value="Trimer_LpxA-like_sf"/>
</dbReference>
<evidence type="ECO:0000256" key="2">
    <source>
        <dbReference type="ARBA" id="ARBA00023315"/>
    </source>
</evidence>
<dbReference type="NCBIfam" id="TIGR03991">
    <property type="entry name" value="alt_bact_glmU"/>
    <property type="match status" value="1"/>
</dbReference>
<keyword evidence="2" id="KW-0012">Acyltransferase</keyword>
<dbReference type="Gene3D" id="2.160.10.10">
    <property type="entry name" value="Hexapeptide repeat proteins"/>
    <property type="match status" value="1"/>
</dbReference>
<dbReference type="Proteomes" id="UP001598138">
    <property type="component" value="Unassembled WGS sequence"/>
</dbReference>
<gene>
    <name evidence="3" type="ORF">U0R10_01040</name>
</gene>
<name>A0ABW6D8D9_9BACT</name>
<dbReference type="GO" id="GO:0016740">
    <property type="term" value="F:transferase activity"/>
    <property type="evidence" value="ECO:0007669"/>
    <property type="project" value="UniProtKB-KW"/>
</dbReference>
<dbReference type="SUPFAM" id="SSF51161">
    <property type="entry name" value="Trimeric LpxA-like enzymes"/>
    <property type="match status" value="1"/>
</dbReference>
<dbReference type="InterPro" id="IPR023917">
    <property type="entry name" value="Bifunctiontional_GlmU_bac-type"/>
</dbReference>
<keyword evidence="4" id="KW-1185">Reference proteome</keyword>
<organism evidence="3 4">
    <name type="scientific">Aquirufa avitistagni</name>
    <dbReference type="NCBI Taxonomy" id="3104728"/>
    <lineage>
        <taxon>Bacteria</taxon>
        <taxon>Pseudomonadati</taxon>
        <taxon>Bacteroidota</taxon>
        <taxon>Cytophagia</taxon>
        <taxon>Cytophagales</taxon>
        <taxon>Flectobacillaceae</taxon>
        <taxon>Aquirufa</taxon>
    </lineage>
</organism>
<proteinExistence type="predicted"/>